<feature type="transmembrane region" description="Helical" evidence="1">
    <location>
        <begin position="49"/>
        <end position="70"/>
    </location>
</feature>
<sequence length="225" mass="24425">MVWLHVVTSVGWMSQALALFALNVFALNAEDAATRLSALTMAEMLDKELLVYLANTAAFTGLMLSALTPWGYFRHWWVLGKFVITISQLYAGIFILSPNLAASVQAAAKGQDRPAGVLVVGSLLMVSAIAFQAWLSVAKPWKRTPWADSAGKPKKLPSGPSWMFMFATGVPVFEYLVGRHVLGHPLPILSLLTAVGYPIWRSRQLRRGAQDDTGAPSRPGTSVSV</sequence>
<feature type="transmembrane region" description="Helical" evidence="1">
    <location>
        <begin position="117"/>
        <end position="135"/>
    </location>
</feature>
<feature type="transmembrane region" description="Helical" evidence="1">
    <location>
        <begin position="181"/>
        <end position="200"/>
    </location>
</feature>
<dbReference type="Proteomes" id="UP000070188">
    <property type="component" value="Unassembled WGS sequence"/>
</dbReference>
<gene>
    <name evidence="2" type="ORF">LI90_648</name>
</gene>
<dbReference type="STRING" id="1469144.LI90_648"/>
<comment type="caution">
    <text evidence="2">The sequence shown here is derived from an EMBL/GenBank/DDBJ whole genome shotgun (WGS) entry which is preliminary data.</text>
</comment>
<keyword evidence="1" id="KW-0812">Transmembrane</keyword>
<accession>A0A132MMC8</accession>
<dbReference type="AlphaFoldDB" id="A0A132MMC8"/>
<evidence type="ECO:0000313" key="2">
    <source>
        <dbReference type="EMBL" id="KWW99016.1"/>
    </source>
</evidence>
<feature type="transmembrane region" description="Helical" evidence="1">
    <location>
        <begin position="76"/>
        <end position="96"/>
    </location>
</feature>
<dbReference type="EMBL" id="LAXD01000001">
    <property type="protein sequence ID" value="KWW99016.1"/>
    <property type="molecule type" value="Genomic_DNA"/>
</dbReference>
<feature type="transmembrane region" description="Helical" evidence="1">
    <location>
        <begin position="12"/>
        <end position="29"/>
    </location>
</feature>
<keyword evidence="3" id="KW-1185">Reference proteome</keyword>
<evidence type="ECO:0000313" key="3">
    <source>
        <dbReference type="Proteomes" id="UP000070188"/>
    </source>
</evidence>
<dbReference type="PATRIC" id="fig|1469144.10.peg.750"/>
<keyword evidence="1" id="KW-1133">Transmembrane helix</keyword>
<name>A0A132MMC8_9ACTN</name>
<protein>
    <submittedName>
        <fullName evidence="2">Uncharacterized protein</fullName>
    </submittedName>
</protein>
<keyword evidence="1" id="KW-0472">Membrane</keyword>
<evidence type="ECO:0000256" key="1">
    <source>
        <dbReference type="SAM" id="Phobius"/>
    </source>
</evidence>
<reference evidence="3" key="1">
    <citation type="submission" date="2015-04" db="EMBL/GenBank/DDBJ databases">
        <title>Physiological reanalysis, assessment of diazotrophy, and genome sequences of multiple isolates of Streptomyces thermoautotrophicus.</title>
        <authorList>
            <person name="MacKellar D.C."/>
            <person name="Lieber L."/>
            <person name="Norman J."/>
            <person name="Bolger A."/>
            <person name="Tobin C."/>
            <person name="Murray J.W."/>
            <person name="Chang R."/>
            <person name="Ford T."/>
            <person name="Nguyen P.Q."/>
            <person name="Woodward J."/>
            <person name="Permingeat H."/>
            <person name="Joshi N.S."/>
            <person name="Silver P.A."/>
            <person name="Usadel B."/>
            <person name="Rutherford A.W."/>
            <person name="Friesen M."/>
            <person name="Prell J."/>
        </authorList>
    </citation>
    <scope>NUCLEOTIDE SEQUENCE [LARGE SCALE GENOMIC DNA]</scope>
    <source>
        <strain evidence="3">H1</strain>
    </source>
</reference>
<dbReference type="RefSeq" id="WP_198532659.1">
    <property type="nucleotide sequence ID" value="NZ_JYIK01000718.1"/>
</dbReference>
<proteinExistence type="predicted"/>
<organism evidence="2 3">
    <name type="scientific">Carbonactinospora thermoautotrophica</name>
    <dbReference type="NCBI Taxonomy" id="1469144"/>
    <lineage>
        <taxon>Bacteria</taxon>
        <taxon>Bacillati</taxon>
        <taxon>Actinomycetota</taxon>
        <taxon>Actinomycetes</taxon>
        <taxon>Kitasatosporales</taxon>
        <taxon>Carbonactinosporaceae</taxon>
        <taxon>Carbonactinospora</taxon>
    </lineage>
</organism>